<organism evidence="1 2">
    <name type="scientific">Manganibacter manganicus</name>
    <dbReference type="NCBI Taxonomy" id="1873176"/>
    <lineage>
        <taxon>Bacteria</taxon>
        <taxon>Pseudomonadati</taxon>
        <taxon>Pseudomonadota</taxon>
        <taxon>Alphaproteobacteria</taxon>
        <taxon>Hyphomicrobiales</taxon>
        <taxon>Phyllobacteriaceae</taxon>
        <taxon>Manganibacter</taxon>
    </lineage>
</organism>
<evidence type="ECO:0000313" key="1">
    <source>
        <dbReference type="EMBL" id="OQM73449.1"/>
    </source>
</evidence>
<comment type="caution">
    <text evidence="1">The sequence shown here is derived from an EMBL/GenBank/DDBJ whole genome shotgun (WGS) entry which is preliminary data.</text>
</comment>
<accession>A0A1V8RKG7</accession>
<dbReference type="AlphaFoldDB" id="A0A1V8RKG7"/>
<name>A0A1V8RKG7_9HYPH</name>
<protein>
    <submittedName>
        <fullName evidence="1">Uncharacterized protein</fullName>
    </submittedName>
</protein>
<dbReference type="EMBL" id="MDET01000059">
    <property type="protein sequence ID" value="OQM73449.1"/>
    <property type="molecule type" value="Genomic_DNA"/>
</dbReference>
<proteinExistence type="predicted"/>
<dbReference type="Proteomes" id="UP000191905">
    <property type="component" value="Unassembled WGS sequence"/>
</dbReference>
<reference evidence="1 2" key="1">
    <citation type="journal article" date="2016" name="Int. J. Syst. Evol. Microbiol.">
        <title>Pseudaminobacter manganicus sp. nov., isolated from sludge of a manganese mine.</title>
        <authorList>
            <person name="Li J."/>
            <person name="Huang J."/>
            <person name="Liao S."/>
            <person name="Wang G."/>
        </authorList>
    </citation>
    <scope>NUCLEOTIDE SEQUENCE [LARGE SCALE GENOMIC DNA]</scope>
    <source>
        <strain evidence="1 2">JH-7</strain>
    </source>
</reference>
<evidence type="ECO:0000313" key="2">
    <source>
        <dbReference type="Proteomes" id="UP000191905"/>
    </source>
</evidence>
<sequence>MASWLARSVLVLFAVLVVAAVILRFSIALPAMELGDSDVQVAELAFERCCSIEPAEWQVRSYDRGGLHQCRQFTLLPEVPEDRIRIPVEPRGSLR</sequence>
<keyword evidence="2" id="KW-1185">Reference proteome</keyword>
<gene>
    <name evidence="1" type="ORF">BFN67_09185</name>
</gene>